<dbReference type="PANTHER" id="PTHR36438">
    <property type="entry name" value="IRON-SULFUR CLUSTER REPAIR PROTEIN YTFE"/>
    <property type="match status" value="1"/>
</dbReference>
<dbReference type="Pfam" id="PF04405">
    <property type="entry name" value="ScdA_N"/>
    <property type="match status" value="1"/>
</dbReference>
<organism evidence="6 7">
    <name type="scientific">Shinella kummerowiae</name>
    <dbReference type="NCBI Taxonomy" id="417745"/>
    <lineage>
        <taxon>Bacteria</taxon>
        <taxon>Pseudomonadati</taxon>
        <taxon>Pseudomonadota</taxon>
        <taxon>Alphaproteobacteria</taxon>
        <taxon>Hyphomicrobiales</taxon>
        <taxon>Rhizobiaceae</taxon>
        <taxon>Shinella</taxon>
    </lineage>
</organism>
<dbReference type="GO" id="GO:0046872">
    <property type="term" value="F:metal ion binding"/>
    <property type="evidence" value="ECO:0007669"/>
    <property type="project" value="UniProtKB-KW"/>
</dbReference>
<evidence type="ECO:0000256" key="4">
    <source>
        <dbReference type="ARBA" id="ARBA00023004"/>
    </source>
</evidence>
<keyword evidence="4" id="KW-0408">Iron</keyword>
<evidence type="ECO:0000256" key="3">
    <source>
        <dbReference type="ARBA" id="ARBA00022723"/>
    </source>
</evidence>
<sequence>MQTLSLKTTVTTIAAELPGAAELFRRSAINFCCAGDIPLRQAAERAGLSPAELLAELEALQRMAGLEAPQETGPLIDHLLSRYHETHRRELAFLIPLAEKVERVHGDHPVAPSGLARALVALKAELEDHMTSEEQILFPLMRQGQNTRISRPIMQMRHEHADTVRLLQDIEHAAHGMALPEGACGSWTALYTGLRKLTDDLVLHMHLENTVLFPRFETPEAAIGA</sequence>
<gene>
    <name evidence="6" type="primary">ric</name>
    <name evidence="6" type="ORF">GR138_25085</name>
</gene>
<proteinExistence type="predicted"/>
<comment type="caution">
    <text evidence="6">The sequence shown here is derived from an EMBL/GenBank/DDBJ whole genome shotgun (WGS) entry which is preliminary data.</text>
</comment>
<dbReference type="Proteomes" id="UP000435802">
    <property type="component" value="Unassembled WGS sequence"/>
</dbReference>
<protein>
    <submittedName>
        <fullName evidence="6">Iron-sulfur cluster repair di-iron protein</fullName>
    </submittedName>
</protein>
<evidence type="ECO:0000313" key="7">
    <source>
        <dbReference type="Proteomes" id="UP000435802"/>
    </source>
</evidence>
<accession>A0A6N8SNH0</accession>
<dbReference type="NCBIfam" id="TIGR03652">
    <property type="entry name" value="FeS_repair_RIC"/>
    <property type="match status" value="1"/>
</dbReference>
<evidence type="ECO:0000256" key="1">
    <source>
        <dbReference type="ARBA" id="ARBA00004496"/>
    </source>
</evidence>
<dbReference type="InterPro" id="IPR012312">
    <property type="entry name" value="Hemerythrin-like"/>
</dbReference>
<feature type="domain" description="Hemerythrin-like" evidence="5">
    <location>
        <begin position="76"/>
        <end position="215"/>
    </location>
</feature>
<name>A0A6N8SNH0_9HYPH</name>
<keyword evidence="2" id="KW-0963">Cytoplasm</keyword>
<comment type="subcellular location">
    <subcellularLocation>
        <location evidence="1">Cytoplasm</location>
    </subcellularLocation>
</comment>
<evidence type="ECO:0000256" key="2">
    <source>
        <dbReference type="ARBA" id="ARBA00022490"/>
    </source>
</evidence>
<keyword evidence="3" id="KW-0479">Metal-binding</keyword>
<evidence type="ECO:0000259" key="5">
    <source>
        <dbReference type="Pfam" id="PF01814"/>
    </source>
</evidence>
<dbReference type="OrthoDB" id="9797132at2"/>
<dbReference type="RefSeq" id="WP_160862000.1">
    <property type="nucleotide sequence ID" value="NZ_JAODWE010000003.1"/>
</dbReference>
<keyword evidence="7" id="KW-1185">Reference proteome</keyword>
<evidence type="ECO:0000313" key="6">
    <source>
        <dbReference type="EMBL" id="MXN48492.1"/>
    </source>
</evidence>
<reference evidence="6 7" key="1">
    <citation type="submission" date="2019-12" db="EMBL/GenBank/DDBJ databases">
        <title>Shinella kummerowiae sp. nov., a symbiotic bacterium isolated from root nodules of the herbal legume Kummerowia stipulacea.</title>
        <authorList>
            <person name="Gao J."/>
        </authorList>
    </citation>
    <scope>NUCLEOTIDE SEQUENCE [LARGE SCALE GENOMIC DNA]</scope>
    <source>
        <strain evidence="6 7">CCBAU 25048</strain>
    </source>
</reference>
<dbReference type="AlphaFoldDB" id="A0A6N8SNH0"/>
<dbReference type="EMBL" id="WUMK01000011">
    <property type="protein sequence ID" value="MXN48492.1"/>
    <property type="molecule type" value="Genomic_DNA"/>
</dbReference>
<dbReference type="PANTHER" id="PTHR36438:SF1">
    <property type="entry name" value="IRON-SULFUR CLUSTER REPAIR PROTEIN YTFE"/>
    <property type="match status" value="1"/>
</dbReference>
<dbReference type="GO" id="GO:0005737">
    <property type="term" value="C:cytoplasm"/>
    <property type="evidence" value="ECO:0007669"/>
    <property type="project" value="UniProtKB-SubCell"/>
</dbReference>
<dbReference type="Pfam" id="PF01814">
    <property type="entry name" value="Hemerythrin"/>
    <property type="match status" value="1"/>
</dbReference>
<dbReference type="InterPro" id="IPR019903">
    <property type="entry name" value="RIC_family"/>
</dbReference>
<dbReference type="Gene3D" id="1.20.120.520">
    <property type="entry name" value="nmb1532 protein domain like"/>
    <property type="match status" value="1"/>
</dbReference>